<name>A0A8S5V4Z2_9CAUD</name>
<dbReference type="EMBL" id="BK016198">
    <property type="protein sequence ID" value="DAG01826.1"/>
    <property type="molecule type" value="Genomic_DNA"/>
</dbReference>
<sequence>MTCAEIAVMLWARQNGMEIIEVEYIRQEETT</sequence>
<evidence type="ECO:0000313" key="1">
    <source>
        <dbReference type="EMBL" id="DAG01826.1"/>
    </source>
</evidence>
<reference evidence="1" key="1">
    <citation type="journal article" date="2021" name="Proc. Natl. Acad. Sci. U.S.A.">
        <title>A Catalog of Tens of Thousands of Viruses from Human Metagenomes Reveals Hidden Associations with Chronic Diseases.</title>
        <authorList>
            <person name="Tisza M.J."/>
            <person name="Buck C.B."/>
        </authorList>
    </citation>
    <scope>NUCLEOTIDE SEQUENCE</scope>
    <source>
        <strain evidence="1">Ctjsp22</strain>
    </source>
</reference>
<proteinExistence type="predicted"/>
<accession>A0A8S5V4Z2</accession>
<protein>
    <submittedName>
        <fullName evidence="1">Uncharacterized protein</fullName>
    </submittedName>
</protein>
<organism evidence="1">
    <name type="scientific">Siphoviridae sp. ctjsp22</name>
    <dbReference type="NCBI Taxonomy" id="2825636"/>
    <lineage>
        <taxon>Viruses</taxon>
        <taxon>Duplodnaviria</taxon>
        <taxon>Heunggongvirae</taxon>
        <taxon>Uroviricota</taxon>
        <taxon>Caudoviricetes</taxon>
    </lineage>
</organism>